<keyword evidence="5" id="KW-1185">Reference proteome</keyword>
<dbReference type="UniPathway" id="UPA00074">
    <property type="reaction ID" value="UER00130"/>
</dbReference>
<dbReference type="GO" id="GO:0005829">
    <property type="term" value="C:cytosol"/>
    <property type="evidence" value="ECO:0007669"/>
    <property type="project" value="TreeGrafter"/>
</dbReference>
<dbReference type="PANTHER" id="PTHR43599">
    <property type="entry name" value="MULTIFUNCTIONAL PROTEIN ADE2"/>
    <property type="match status" value="1"/>
</dbReference>
<dbReference type="Gene3D" id="3.40.50.1970">
    <property type="match status" value="1"/>
</dbReference>
<evidence type="ECO:0000313" key="5">
    <source>
        <dbReference type="Proteomes" id="UP000230423"/>
    </source>
</evidence>
<proteinExistence type="predicted"/>
<dbReference type="AlphaFoldDB" id="A0A2G9UGV8"/>
<accession>A0A2G9UGV8</accession>
<evidence type="ECO:0000259" key="3">
    <source>
        <dbReference type="SMART" id="SM01001"/>
    </source>
</evidence>
<protein>
    <submittedName>
        <fullName evidence="4">Phosphoribosylaminoimidazole carboxylase</fullName>
    </submittedName>
</protein>
<dbReference type="GO" id="GO:0004639">
    <property type="term" value="F:phosphoribosylaminoimidazolesuccinocarboxamide synthase activity"/>
    <property type="evidence" value="ECO:0007669"/>
    <property type="project" value="TreeGrafter"/>
</dbReference>
<dbReference type="SUPFAM" id="SSF52255">
    <property type="entry name" value="N5-CAIR mutase (phosphoribosylaminoimidazole carboxylase, PurE)"/>
    <property type="match status" value="1"/>
</dbReference>
<sequence length="228" mass="24541">METTAQFSTSPRCRALIIMGSPADQAHCEKIAVSCRALGVTPILRISSAHKTTRETLDIVAEYDDGVTPTVIIAVAGRSNGLGPVLAGNFTMPVINCPPLTEDNATYDIWSSLRMPSGLGCSTVLGADEAALCAAKASFISVFGFNGIREGGWDNIPRPQIFPQLSQGRKCWGGCGSDSDGLRRESAAAKTDVLLGHILFECRAMWELCCTRVGFRTRSECHIMNWGR</sequence>
<dbReference type="EMBL" id="KZ346679">
    <property type="protein sequence ID" value="PIO69373.1"/>
    <property type="molecule type" value="Genomic_DNA"/>
</dbReference>
<organism evidence="4 5">
    <name type="scientific">Teladorsagia circumcincta</name>
    <name type="common">Brown stomach worm</name>
    <name type="synonym">Ostertagia circumcincta</name>
    <dbReference type="NCBI Taxonomy" id="45464"/>
    <lineage>
        <taxon>Eukaryota</taxon>
        <taxon>Metazoa</taxon>
        <taxon>Ecdysozoa</taxon>
        <taxon>Nematoda</taxon>
        <taxon>Chromadorea</taxon>
        <taxon>Rhabditida</taxon>
        <taxon>Rhabditina</taxon>
        <taxon>Rhabditomorpha</taxon>
        <taxon>Strongyloidea</taxon>
        <taxon>Trichostrongylidae</taxon>
        <taxon>Teladorsagia</taxon>
    </lineage>
</organism>
<dbReference type="GO" id="GO:0006189">
    <property type="term" value="P:'de novo' IMP biosynthetic process"/>
    <property type="evidence" value="ECO:0007669"/>
    <property type="project" value="UniProtKB-UniPathway"/>
</dbReference>
<evidence type="ECO:0000256" key="1">
    <source>
        <dbReference type="ARBA" id="ARBA00004672"/>
    </source>
</evidence>
<gene>
    <name evidence="4" type="ORF">TELCIR_08800</name>
</gene>
<dbReference type="OrthoDB" id="9991235at2759"/>
<reference evidence="4 5" key="1">
    <citation type="submission" date="2015-09" db="EMBL/GenBank/DDBJ databases">
        <title>Draft genome of the parasitic nematode Teladorsagia circumcincta isolate WARC Sus (inbred).</title>
        <authorList>
            <person name="Mitreva M."/>
        </authorList>
    </citation>
    <scope>NUCLEOTIDE SEQUENCE [LARGE SCALE GENOMIC DNA]</scope>
    <source>
        <strain evidence="4 5">S</strain>
    </source>
</reference>
<dbReference type="SMART" id="SM01001">
    <property type="entry name" value="AIRC"/>
    <property type="match status" value="1"/>
</dbReference>
<comment type="pathway">
    <text evidence="1">Purine metabolism; IMP biosynthesis via de novo pathway; 5-amino-1-(5-phospho-D-ribosyl)imidazole-4-carboxamide from 5-amino-1-(5-phospho-D-ribosyl)imidazole-4-carboxylate: step 1/2.</text>
</comment>
<comment type="pathway">
    <text evidence="2">Purine metabolism; IMP biosynthesis via de novo pathway; 5-amino-1-(5-phospho-D-ribosyl)imidazole-4-carboxylate from 5-amino-1-(5-phospho-D-ribosyl)imidazole (carboxylase route): step 1/1.</text>
</comment>
<dbReference type="InterPro" id="IPR050089">
    <property type="entry name" value="SAICAR_synthetase"/>
</dbReference>
<dbReference type="InterPro" id="IPR000031">
    <property type="entry name" value="PurE_dom"/>
</dbReference>
<evidence type="ECO:0000256" key="2">
    <source>
        <dbReference type="ARBA" id="ARBA00004747"/>
    </source>
</evidence>
<dbReference type="PANTHER" id="PTHR43599:SF3">
    <property type="entry name" value="SI:DKEY-6E2.2"/>
    <property type="match status" value="1"/>
</dbReference>
<feature type="domain" description="PurE" evidence="3">
    <location>
        <begin position="13"/>
        <end position="142"/>
    </location>
</feature>
<name>A0A2G9UGV8_TELCI</name>
<dbReference type="Pfam" id="PF00731">
    <property type="entry name" value="AIRC"/>
    <property type="match status" value="1"/>
</dbReference>
<evidence type="ECO:0000313" key="4">
    <source>
        <dbReference type="EMBL" id="PIO69373.1"/>
    </source>
</evidence>
<dbReference type="Proteomes" id="UP000230423">
    <property type="component" value="Unassembled WGS sequence"/>
</dbReference>